<gene>
    <name evidence="1" type="ORF">IRJ41_007638</name>
</gene>
<keyword evidence="2" id="KW-1185">Reference proteome</keyword>
<proteinExistence type="predicted"/>
<accession>A0A9W8C8U2</accession>
<organism evidence="1 2">
    <name type="scientific">Triplophysa rosa</name>
    <name type="common">Cave loach</name>
    <dbReference type="NCBI Taxonomy" id="992332"/>
    <lineage>
        <taxon>Eukaryota</taxon>
        <taxon>Metazoa</taxon>
        <taxon>Chordata</taxon>
        <taxon>Craniata</taxon>
        <taxon>Vertebrata</taxon>
        <taxon>Euteleostomi</taxon>
        <taxon>Actinopterygii</taxon>
        <taxon>Neopterygii</taxon>
        <taxon>Teleostei</taxon>
        <taxon>Ostariophysi</taxon>
        <taxon>Cypriniformes</taxon>
        <taxon>Nemacheilidae</taxon>
        <taxon>Triplophysa</taxon>
    </lineage>
</organism>
<dbReference type="Proteomes" id="UP001059041">
    <property type="component" value="Linkage Group LG3"/>
</dbReference>
<protein>
    <submittedName>
        <fullName evidence="1">Uncharacterized protein</fullName>
    </submittedName>
</protein>
<dbReference type="EMBL" id="JAFHDT010000003">
    <property type="protein sequence ID" value="KAI7811646.1"/>
    <property type="molecule type" value="Genomic_DNA"/>
</dbReference>
<sequence length="135" mass="15065">MKGARRGLRYCDTSKNSLILQCNRIPASHQTKGTKAPVKDVAHVTFDPGDPELGASWFKPRIVDHAGKVNHEDGPRWDHVNSVSRAVPVTHWLPAPTKPCNCDFWKLVAISVVMDNLTDNNLSRTRLSESRVHSC</sequence>
<dbReference type="AlphaFoldDB" id="A0A9W8C8U2"/>
<reference evidence="1" key="1">
    <citation type="submission" date="2021-02" db="EMBL/GenBank/DDBJ databases">
        <title>Comparative genomics reveals that relaxation of natural selection precedes convergent phenotypic evolution of cavefish.</title>
        <authorList>
            <person name="Peng Z."/>
        </authorList>
    </citation>
    <scope>NUCLEOTIDE SEQUENCE</scope>
    <source>
        <tissue evidence="1">Muscle</tissue>
    </source>
</reference>
<evidence type="ECO:0000313" key="2">
    <source>
        <dbReference type="Proteomes" id="UP001059041"/>
    </source>
</evidence>
<comment type="caution">
    <text evidence="1">The sequence shown here is derived from an EMBL/GenBank/DDBJ whole genome shotgun (WGS) entry which is preliminary data.</text>
</comment>
<name>A0A9W8C8U2_TRIRA</name>
<evidence type="ECO:0000313" key="1">
    <source>
        <dbReference type="EMBL" id="KAI7811646.1"/>
    </source>
</evidence>